<organism evidence="2 3">
    <name type="scientific">Chryseobacterium luteum</name>
    <dbReference type="NCBI Taxonomy" id="421531"/>
    <lineage>
        <taxon>Bacteria</taxon>
        <taxon>Pseudomonadati</taxon>
        <taxon>Bacteroidota</taxon>
        <taxon>Flavobacteriia</taxon>
        <taxon>Flavobacteriales</taxon>
        <taxon>Weeksellaceae</taxon>
        <taxon>Chryseobacterium group</taxon>
        <taxon>Chryseobacterium</taxon>
    </lineage>
</organism>
<dbReference type="EMBL" id="JPRO01000030">
    <property type="protein sequence ID" value="KFE97104.1"/>
    <property type="molecule type" value="Genomic_DNA"/>
</dbReference>
<comment type="caution">
    <text evidence="2">The sequence shown here is derived from an EMBL/GenBank/DDBJ whole genome shotgun (WGS) entry which is preliminary data.</text>
</comment>
<dbReference type="Proteomes" id="UP000028703">
    <property type="component" value="Unassembled WGS sequence"/>
</dbReference>
<evidence type="ECO:0000313" key="2">
    <source>
        <dbReference type="EMBL" id="KFE97104.1"/>
    </source>
</evidence>
<accession>A0A085YY41</accession>
<keyword evidence="3" id="KW-1185">Reference proteome</keyword>
<sequence>MRIISVRNNPEYKEKAITYLQECWPDISPVIYENCISHCIEATQALPQWYLLEFNQELIGCAGLITNDFISRMDLYPWICAIYIDEKHRGHSYSSLLIEKAKEDTKAAGFKHLNLCTDHTGFYEKYGFTYIGQGYHPWDEESRIYQIEV</sequence>
<gene>
    <name evidence="2" type="ORF">IX38_21520</name>
</gene>
<dbReference type="CDD" id="cd04301">
    <property type="entry name" value="NAT_SF"/>
    <property type="match status" value="1"/>
</dbReference>
<dbReference type="InterPro" id="IPR000182">
    <property type="entry name" value="GNAT_dom"/>
</dbReference>
<dbReference type="eggNOG" id="COG1246">
    <property type="taxonomic scope" value="Bacteria"/>
</dbReference>
<dbReference type="Pfam" id="PF00583">
    <property type="entry name" value="Acetyltransf_1"/>
    <property type="match status" value="1"/>
</dbReference>
<evidence type="ECO:0000259" key="1">
    <source>
        <dbReference type="PROSITE" id="PS51186"/>
    </source>
</evidence>
<evidence type="ECO:0000313" key="3">
    <source>
        <dbReference type="Proteomes" id="UP000028703"/>
    </source>
</evidence>
<reference evidence="2 3" key="1">
    <citation type="submission" date="2014-07" db="EMBL/GenBank/DDBJ databases">
        <title>Genome of Chryseobacterium luteum DSM 18605.</title>
        <authorList>
            <person name="Stropko S.J."/>
            <person name="Pipes S.E."/>
            <person name="Newman J.D."/>
        </authorList>
    </citation>
    <scope>NUCLEOTIDE SEQUENCE [LARGE SCALE GENOMIC DNA]</scope>
    <source>
        <strain evidence="2 3">DSM 18605</strain>
    </source>
</reference>
<dbReference type="InterPro" id="IPR016181">
    <property type="entry name" value="Acyl_CoA_acyltransferase"/>
</dbReference>
<keyword evidence="2" id="KW-0808">Transferase</keyword>
<feature type="domain" description="N-acetyltransferase" evidence="1">
    <location>
        <begin position="4"/>
        <end position="149"/>
    </location>
</feature>
<dbReference type="STRING" id="421531.IX38_21520"/>
<name>A0A085YY41_9FLAO</name>
<dbReference type="AlphaFoldDB" id="A0A085YY41"/>
<dbReference type="SUPFAM" id="SSF55729">
    <property type="entry name" value="Acyl-CoA N-acyltransferases (Nat)"/>
    <property type="match status" value="1"/>
</dbReference>
<dbReference type="OrthoDB" id="5419426at2"/>
<dbReference type="GO" id="GO:0016747">
    <property type="term" value="F:acyltransferase activity, transferring groups other than amino-acyl groups"/>
    <property type="evidence" value="ECO:0007669"/>
    <property type="project" value="InterPro"/>
</dbReference>
<protein>
    <submittedName>
        <fullName evidence="2">GNAT family acetyltransferase</fullName>
    </submittedName>
</protein>
<dbReference type="RefSeq" id="WP_034707821.1">
    <property type="nucleotide sequence ID" value="NZ_JPRO01000030.1"/>
</dbReference>
<dbReference type="Gene3D" id="3.40.630.30">
    <property type="match status" value="1"/>
</dbReference>
<dbReference type="PROSITE" id="PS51186">
    <property type="entry name" value="GNAT"/>
    <property type="match status" value="1"/>
</dbReference>
<proteinExistence type="predicted"/>